<dbReference type="EMBL" id="JALNTZ010000008">
    <property type="protein sequence ID" value="KAJ3643550.1"/>
    <property type="molecule type" value="Genomic_DNA"/>
</dbReference>
<comment type="catalytic activity">
    <reaction evidence="1">
        <text>D-glucono-1,5-lactone + H2O = D-gluconate + H(+)</text>
        <dbReference type="Rhea" id="RHEA:10440"/>
        <dbReference type="ChEBI" id="CHEBI:15377"/>
        <dbReference type="ChEBI" id="CHEBI:15378"/>
        <dbReference type="ChEBI" id="CHEBI:16217"/>
        <dbReference type="ChEBI" id="CHEBI:18391"/>
        <dbReference type="EC" id="3.1.1.17"/>
    </reaction>
</comment>
<gene>
    <name evidence="18" type="ORF">Zmor_026252</name>
</gene>
<evidence type="ECO:0000256" key="11">
    <source>
        <dbReference type="ARBA" id="ARBA00022801"/>
    </source>
</evidence>
<evidence type="ECO:0000256" key="10">
    <source>
        <dbReference type="ARBA" id="ARBA00022723"/>
    </source>
</evidence>
<dbReference type="GO" id="GO:0005509">
    <property type="term" value="F:calcium ion binding"/>
    <property type="evidence" value="ECO:0007669"/>
    <property type="project" value="InterPro"/>
</dbReference>
<proteinExistence type="inferred from homology"/>
<accession>A0AA38M4E2</accession>
<keyword evidence="16" id="KW-0472">Membrane</keyword>
<feature type="transmembrane region" description="Helical" evidence="16">
    <location>
        <begin position="6"/>
        <end position="24"/>
    </location>
</feature>
<feature type="binding site" evidence="15">
    <location>
        <position position="230"/>
    </location>
    <ligand>
        <name>a divalent metal cation</name>
        <dbReference type="ChEBI" id="CHEBI:60240"/>
    </ligand>
</feature>
<comment type="caution">
    <text evidence="18">The sequence shown here is derived from an EMBL/GenBank/DDBJ whole genome shotgun (WGS) entry which is preliminary data.</text>
</comment>
<dbReference type="InterPro" id="IPR008367">
    <property type="entry name" value="Regucalcin"/>
</dbReference>
<dbReference type="InterPro" id="IPR005511">
    <property type="entry name" value="SMP-30"/>
</dbReference>
<evidence type="ECO:0000256" key="12">
    <source>
        <dbReference type="ARBA" id="ARBA00022837"/>
    </source>
</evidence>
<feature type="active site" description="Proton donor/acceptor" evidence="14">
    <location>
        <position position="230"/>
    </location>
</feature>
<dbReference type="EC" id="3.1.1.17" evidence="7"/>
<evidence type="ECO:0000256" key="14">
    <source>
        <dbReference type="PIRSR" id="PIRSR605511-1"/>
    </source>
</evidence>
<dbReference type="FunFam" id="2.120.10.30:FF:000027">
    <property type="entry name" value="Regucalcin homologue"/>
    <property type="match status" value="1"/>
</dbReference>
<keyword evidence="16" id="KW-0812">Transmembrane</keyword>
<reference evidence="18" key="1">
    <citation type="journal article" date="2023" name="G3 (Bethesda)">
        <title>Whole genome assemblies of Zophobas morio and Tenebrio molitor.</title>
        <authorList>
            <person name="Kaur S."/>
            <person name="Stinson S.A."/>
            <person name="diCenzo G.C."/>
        </authorList>
    </citation>
    <scope>NUCLEOTIDE SEQUENCE</scope>
    <source>
        <strain evidence="18">QUZm001</strain>
    </source>
</reference>
<evidence type="ECO:0000256" key="5">
    <source>
        <dbReference type="ARBA" id="ARBA00004496"/>
    </source>
</evidence>
<keyword evidence="9" id="KW-0963">Cytoplasm</keyword>
<dbReference type="GO" id="GO:0019853">
    <property type="term" value="P:L-ascorbic acid biosynthetic process"/>
    <property type="evidence" value="ECO:0007669"/>
    <property type="project" value="TreeGrafter"/>
</dbReference>
<dbReference type="Pfam" id="PF08450">
    <property type="entry name" value="SGL"/>
    <property type="match status" value="1"/>
</dbReference>
<dbReference type="Proteomes" id="UP001168821">
    <property type="component" value="Unassembled WGS sequence"/>
</dbReference>
<dbReference type="PRINTS" id="PR01790">
    <property type="entry name" value="SMP30FAMILY"/>
</dbReference>
<feature type="binding site" evidence="15">
    <location>
        <position position="177"/>
    </location>
    <ligand>
        <name>a divalent metal cation</name>
        <dbReference type="ChEBI" id="CHEBI:60240"/>
    </ligand>
</feature>
<feature type="binding site" evidence="15">
    <location>
        <position position="123"/>
    </location>
    <ligand>
        <name>substrate</name>
    </ligand>
</feature>
<evidence type="ECO:0000256" key="1">
    <source>
        <dbReference type="ARBA" id="ARBA00001589"/>
    </source>
</evidence>
<evidence type="ECO:0000256" key="9">
    <source>
        <dbReference type="ARBA" id="ARBA00022490"/>
    </source>
</evidence>
<evidence type="ECO:0000256" key="7">
    <source>
        <dbReference type="ARBA" id="ARBA00013227"/>
    </source>
</evidence>
<organism evidence="18 19">
    <name type="scientific">Zophobas morio</name>
    <dbReference type="NCBI Taxonomy" id="2755281"/>
    <lineage>
        <taxon>Eukaryota</taxon>
        <taxon>Metazoa</taxon>
        <taxon>Ecdysozoa</taxon>
        <taxon>Arthropoda</taxon>
        <taxon>Hexapoda</taxon>
        <taxon>Insecta</taxon>
        <taxon>Pterygota</taxon>
        <taxon>Neoptera</taxon>
        <taxon>Endopterygota</taxon>
        <taxon>Coleoptera</taxon>
        <taxon>Polyphaga</taxon>
        <taxon>Cucujiformia</taxon>
        <taxon>Tenebrionidae</taxon>
        <taxon>Zophobas</taxon>
    </lineage>
</organism>
<comment type="cofactor">
    <cofactor evidence="2">
        <name>Ca(2+)</name>
        <dbReference type="ChEBI" id="CHEBI:29108"/>
    </cofactor>
</comment>
<keyword evidence="10 15" id="KW-0479">Metal-binding</keyword>
<evidence type="ECO:0000256" key="8">
    <source>
        <dbReference type="ARBA" id="ARBA00016808"/>
    </source>
</evidence>
<sequence length="329" mass="36729">MTTTQLSFYLLCYFINTCFCIHLYQITPPVDHGEGPTWDCRKNLLYFVDIHAGNVYSYEPSSGNLHSIHLNGEVSPVIPSKRDPELLIVGVNRTVVAVEWNGNSSDYQSKPLVTVSKQFPMSRFNDGKADKQGRLWFGTMGYETSTSLAPNQGSLYKITRNNLHNPSVMISPVNISNGLAWNKANNKFYYIDTPTRKIVEYDYDDAGGEIKNGRVVFDLSWYSSIKGFPDGMTIDRDDNLWVALYSGSAVIKVDPKTGYLLQIVAIPAEAVTSAIWGGQNLDVLYITTSRYRLNKEQRLKQPYAGSVFALTDLGTGGVKGFEADIVDEI</sequence>
<dbReference type="AlphaFoldDB" id="A0AA38M4E2"/>
<dbReference type="InterPro" id="IPR013658">
    <property type="entry name" value="SGL"/>
</dbReference>
<evidence type="ECO:0000256" key="3">
    <source>
        <dbReference type="ARBA" id="ARBA00001936"/>
    </source>
</evidence>
<dbReference type="Gene3D" id="2.120.10.30">
    <property type="entry name" value="TolB, C-terminal domain"/>
    <property type="match status" value="1"/>
</dbReference>
<dbReference type="PRINTS" id="PR01791">
    <property type="entry name" value="REGUCALCIN"/>
</dbReference>
<dbReference type="InterPro" id="IPR011042">
    <property type="entry name" value="6-blade_b-propeller_TolB-like"/>
</dbReference>
<feature type="domain" description="SMP-30/Gluconolactonase/LRE-like region" evidence="17">
    <location>
        <begin position="33"/>
        <end position="289"/>
    </location>
</feature>
<dbReference type="GO" id="GO:0004341">
    <property type="term" value="F:gluconolactonase activity"/>
    <property type="evidence" value="ECO:0007669"/>
    <property type="project" value="UniProtKB-EC"/>
</dbReference>
<name>A0AA38M4E2_9CUCU</name>
<feature type="binding site" evidence="15">
    <location>
        <position position="143"/>
    </location>
    <ligand>
        <name>substrate</name>
    </ligand>
</feature>
<evidence type="ECO:0000256" key="15">
    <source>
        <dbReference type="PIRSR" id="PIRSR605511-2"/>
    </source>
</evidence>
<dbReference type="SUPFAM" id="SSF63829">
    <property type="entry name" value="Calcium-dependent phosphotriesterase"/>
    <property type="match status" value="1"/>
</dbReference>
<dbReference type="GO" id="GO:0030234">
    <property type="term" value="F:enzyme regulator activity"/>
    <property type="evidence" value="ECO:0007669"/>
    <property type="project" value="InterPro"/>
</dbReference>
<dbReference type="PANTHER" id="PTHR10907">
    <property type="entry name" value="REGUCALCIN"/>
    <property type="match status" value="1"/>
</dbReference>
<evidence type="ECO:0000256" key="6">
    <source>
        <dbReference type="ARBA" id="ARBA00008853"/>
    </source>
</evidence>
<evidence type="ECO:0000313" key="19">
    <source>
        <dbReference type="Proteomes" id="UP001168821"/>
    </source>
</evidence>
<comment type="cofactor">
    <cofactor evidence="3">
        <name>Mn(2+)</name>
        <dbReference type="ChEBI" id="CHEBI:29035"/>
    </cofactor>
</comment>
<evidence type="ECO:0000256" key="2">
    <source>
        <dbReference type="ARBA" id="ARBA00001913"/>
    </source>
</evidence>
<dbReference type="PANTHER" id="PTHR10907:SF47">
    <property type="entry name" value="REGUCALCIN"/>
    <property type="match status" value="1"/>
</dbReference>
<evidence type="ECO:0000256" key="13">
    <source>
        <dbReference type="ARBA" id="ARBA00032464"/>
    </source>
</evidence>
<evidence type="ECO:0000256" key="16">
    <source>
        <dbReference type="SAM" id="Phobius"/>
    </source>
</evidence>
<keyword evidence="19" id="KW-1185">Reference proteome</keyword>
<comment type="similarity">
    <text evidence="6">Belongs to the SMP-30/CGR1 family.</text>
</comment>
<feature type="binding site" evidence="15">
    <location>
        <position position="125"/>
    </location>
    <ligand>
        <name>substrate</name>
    </ligand>
</feature>
<evidence type="ECO:0000259" key="17">
    <source>
        <dbReference type="Pfam" id="PF08450"/>
    </source>
</evidence>
<keyword evidence="15" id="KW-0862">Zinc</keyword>
<feature type="binding site" evidence="15">
    <location>
        <position position="34"/>
    </location>
    <ligand>
        <name>a divalent metal cation</name>
        <dbReference type="ChEBI" id="CHEBI:60240"/>
    </ligand>
</feature>
<keyword evidence="16" id="KW-1133">Transmembrane helix</keyword>
<evidence type="ECO:0000313" key="18">
    <source>
        <dbReference type="EMBL" id="KAJ3643550.1"/>
    </source>
</evidence>
<comment type="cofactor">
    <cofactor evidence="15">
        <name>Zn(2+)</name>
        <dbReference type="ChEBI" id="CHEBI:29105"/>
    </cofactor>
    <text evidence="15">Binds 1 divalent metal cation per subunit.</text>
</comment>
<comment type="subcellular location">
    <subcellularLocation>
        <location evidence="5">Cytoplasm</location>
    </subcellularLocation>
</comment>
<keyword evidence="11" id="KW-0378">Hydrolase</keyword>
<evidence type="ECO:0000256" key="4">
    <source>
        <dbReference type="ARBA" id="ARBA00001946"/>
    </source>
</evidence>
<dbReference type="GO" id="GO:0005737">
    <property type="term" value="C:cytoplasm"/>
    <property type="evidence" value="ECO:0007669"/>
    <property type="project" value="UniProtKB-SubCell"/>
</dbReference>
<protein>
    <recommendedName>
        <fullName evidence="8">Regucalcin</fullName>
        <ecNumber evidence="7">3.1.1.17</ecNumber>
    </recommendedName>
    <alternativeName>
        <fullName evidence="13">Gluconolactonase</fullName>
    </alternativeName>
</protein>
<keyword evidence="12" id="KW-0106">Calcium</keyword>
<comment type="cofactor">
    <cofactor evidence="4">
        <name>Mg(2+)</name>
        <dbReference type="ChEBI" id="CHEBI:18420"/>
    </cofactor>
</comment>